<evidence type="ECO:0000256" key="12">
    <source>
        <dbReference type="ARBA" id="ARBA00037847"/>
    </source>
</evidence>
<comment type="function">
    <text evidence="13">Component of the F(0) channel, it forms part of the peripheral stalk, linking F(1) to F(0).</text>
</comment>
<dbReference type="AlphaFoldDB" id="A0A1F7F5V5"/>
<keyword evidence="5 13" id="KW-0812">Transmembrane</keyword>
<organism evidence="16 17">
    <name type="scientific">Candidatus Raymondbacteria bacterium RIFOXYD12_FULL_49_13</name>
    <dbReference type="NCBI Taxonomy" id="1817890"/>
    <lineage>
        <taxon>Bacteria</taxon>
        <taxon>Raymondiibacteriota</taxon>
    </lineage>
</organism>
<dbReference type="PANTHER" id="PTHR33445">
    <property type="entry name" value="ATP SYNTHASE SUBUNIT B', CHLOROPLASTIC"/>
    <property type="match status" value="1"/>
</dbReference>
<evidence type="ECO:0000256" key="4">
    <source>
        <dbReference type="ARBA" id="ARBA00022547"/>
    </source>
</evidence>
<evidence type="ECO:0000256" key="15">
    <source>
        <dbReference type="SAM" id="Coils"/>
    </source>
</evidence>
<dbReference type="EMBL" id="MFYX01000116">
    <property type="protein sequence ID" value="OGK01917.1"/>
    <property type="molecule type" value="Genomic_DNA"/>
</dbReference>
<evidence type="ECO:0000256" key="10">
    <source>
        <dbReference type="ARBA" id="ARBA00023310"/>
    </source>
</evidence>
<evidence type="ECO:0000256" key="3">
    <source>
        <dbReference type="ARBA" id="ARBA00022475"/>
    </source>
</evidence>
<dbReference type="HAMAP" id="MF_01398">
    <property type="entry name" value="ATP_synth_b_bprime"/>
    <property type="match status" value="1"/>
</dbReference>
<keyword evidence="9 13" id="KW-0472">Membrane</keyword>
<evidence type="ECO:0000256" key="11">
    <source>
        <dbReference type="ARBA" id="ARBA00025198"/>
    </source>
</evidence>
<dbReference type="GO" id="GO:0005886">
    <property type="term" value="C:plasma membrane"/>
    <property type="evidence" value="ECO:0007669"/>
    <property type="project" value="UniProtKB-SubCell"/>
</dbReference>
<dbReference type="Proteomes" id="UP000179243">
    <property type="component" value="Unassembled WGS sequence"/>
</dbReference>
<keyword evidence="7 13" id="KW-1133">Transmembrane helix</keyword>
<evidence type="ECO:0000256" key="1">
    <source>
        <dbReference type="ARBA" id="ARBA00005513"/>
    </source>
</evidence>
<evidence type="ECO:0000256" key="8">
    <source>
        <dbReference type="ARBA" id="ARBA00023065"/>
    </source>
</evidence>
<name>A0A1F7F5V5_UNCRA</name>
<evidence type="ECO:0000256" key="6">
    <source>
        <dbReference type="ARBA" id="ARBA00022781"/>
    </source>
</evidence>
<dbReference type="InterPro" id="IPR002146">
    <property type="entry name" value="ATP_synth_b/b'su_bac/chlpt"/>
</dbReference>
<sequence>MIEVNPSILGVQVVTFLIALFVVWKLAWKPIIKILSDREELVRKSIADAEKARQTLEDAIKSQKDIIAKADNDAQLIIQSSRETAQNLAMEIGETARREAERMVESAQKAISSHKEQAIRELRTEAATIAVMAASKLIAVNLDDERNRSLVNSYIAELTQK</sequence>
<keyword evidence="6 13" id="KW-0375">Hydrogen ion transport</keyword>
<dbReference type="CDD" id="cd06503">
    <property type="entry name" value="ATP-synt_Fo_b"/>
    <property type="match status" value="1"/>
</dbReference>
<keyword evidence="15" id="KW-0175">Coiled coil</keyword>
<reference evidence="16 17" key="1">
    <citation type="journal article" date="2016" name="Nat. Commun.">
        <title>Thousands of microbial genomes shed light on interconnected biogeochemical processes in an aquifer system.</title>
        <authorList>
            <person name="Anantharaman K."/>
            <person name="Brown C.T."/>
            <person name="Hug L.A."/>
            <person name="Sharon I."/>
            <person name="Castelle C.J."/>
            <person name="Probst A.J."/>
            <person name="Thomas B.C."/>
            <person name="Singh A."/>
            <person name="Wilkins M.J."/>
            <person name="Karaoz U."/>
            <person name="Brodie E.L."/>
            <person name="Williams K.H."/>
            <person name="Hubbard S.S."/>
            <person name="Banfield J.F."/>
        </authorList>
    </citation>
    <scope>NUCLEOTIDE SEQUENCE [LARGE SCALE GENOMIC DNA]</scope>
</reference>
<dbReference type="GO" id="GO:0012505">
    <property type="term" value="C:endomembrane system"/>
    <property type="evidence" value="ECO:0007669"/>
    <property type="project" value="UniProtKB-SubCell"/>
</dbReference>
<keyword evidence="4 13" id="KW-0138">CF(0)</keyword>
<evidence type="ECO:0000256" key="2">
    <source>
        <dbReference type="ARBA" id="ARBA00022448"/>
    </source>
</evidence>
<proteinExistence type="inferred from homology"/>
<feature type="transmembrane region" description="Helical" evidence="13">
    <location>
        <begin position="6"/>
        <end position="28"/>
    </location>
</feature>
<dbReference type="GO" id="GO:0045259">
    <property type="term" value="C:proton-transporting ATP synthase complex"/>
    <property type="evidence" value="ECO:0007669"/>
    <property type="project" value="UniProtKB-KW"/>
</dbReference>
<evidence type="ECO:0000256" key="9">
    <source>
        <dbReference type="ARBA" id="ARBA00023136"/>
    </source>
</evidence>
<accession>A0A1F7F5V5</accession>
<dbReference type="GO" id="GO:0046933">
    <property type="term" value="F:proton-transporting ATP synthase activity, rotational mechanism"/>
    <property type="evidence" value="ECO:0007669"/>
    <property type="project" value="UniProtKB-UniRule"/>
</dbReference>
<comment type="subunit">
    <text evidence="13">F-type ATPases have 2 components, F(1) - the catalytic core - and F(0) - the membrane proton channel. F(1) has five subunits: alpha(3), beta(3), gamma(1), delta(1), epsilon(1). F(0) has three main subunits: a(1), b(2) and c(10-14). The alpha and beta chains form an alternating ring which encloses part of the gamma chain. F(1) is attached to F(0) by a central stalk formed by the gamma and epsilon chains, while a peripheral stalk is formed by the delta and b chains.</text>
</comment>
<gene>
    <name evidence="13" type="primary">atpF</name>
    <name evidence="16" type="ORF">A2519_05610</name>
</gene>
<dbReference type="NCBIfam" id="TIGR01144">
    <property type="entry name" value="ATP_synt_b"/>
    <property type="match status" value="1"/>
</dbReference>
<dbReference type="GO" id="GO:0046961">
    <property type="term" value="F:proton-transporting ATPase activity, rotational mechanism"/>
    <property type="evidence" value="ECO:0007669"/>
    <property type="project" value="TreeGrafter"/>
</dbReference>
<dbReference type="SUPFAM" id="SSF81573">
    <property type="entry name" value="F1F0 ATP synthase subunit B, membrane domain"/>
    <property type="match status" value="1"/>
</dbReference>
<evidence type="ECO:0000256" key="13">
    <source>
        <dbReference type="HAMAP-Rule" id="MF_01398"/>
    </source>
</evidence>
<evidence type="ECO:0000256" key="5">
    <source>
        <dbReference type="ARBA" id="ARBA00022692"/>
    </source>
</evidence>
<protein>
    <recommendedName>
        <fullName evidence="13">ATP synthase subunit b</fullName>
    </recommendedName>
    <alternativeName>
        <fullName evidence="13">ATP synthase F(0) sector subunit b</fullName>
    </alternativeName>
    <alternativeName>
        <fullName evidence="13">ATPase subunit I</fullName>
    </alternativeName>
    <alternativeName>
        <fullName evidence="13">F-type ATPase subunit b</fullName>
        <shortName evidence="13">F-ATPase subunit b</shortName>
    </alternativeName>
</protein>
<keyword evidence="2 13" id="KW-0813">Transport</keyword>
<dbReference type="InterPro" id="IPR005864">
    <property type="entry name" value="ATP_synth_F0_bsu_bac"/>
</dbReference>
<dbReference type="InterPro" id="IPR028987">
    <property type="entry name" value="ATP_synth_B-like_membr_sf"/>
</dbReference>
<comment type="similarity">
    <text evidence="1 13 14">Belongs to the ATPase B chain family.</text>
</comment>
<keyword evidence="8 13" id="KW-0406">Ion transport</keyword>
<evidence type="ECO:0000256" key="7">
    <source>
        <dbReference type="ARBA" id="ARBA00022989"/>
    </source>
</evidence>
<comment type="function">
    <text evidence="11 13">F(1)F(0) ATP synthase produces ATP from ADP in the presence of a proton or sodium gradient. F-type ATPases consist of two structural domains, F(1) containing the extramembraneous catalytic core and F(0) containing the membrane proton channel, linked together by a central stalk and a peripheral stalk. During catalysis, ATP synthesis in the catalytic domain of F(1) is coupled via a rotary mechanism of the central stalk subunits to proton translocation.</text>
</comment>
<evidence type="ECO:0000256" key="14">
    <source>
        <dbReference type="RuleBase" id="RU003848"/>
    </source>
</evidence>
<keyword evidence="10 13" id="KW-0066">ATP synthesis</keyword>
<feature type="coiled-coil region" evidence="15">
    <location>
        <begin position="46"/>
        <end position="73"/>
    </location>
</feature>
<dbReference type="PANTHER" id="PTHR33445:SF1">
    <property type="entry name" value="ATP SYNTHASE SUBUNIT B"/>
    <property type="match status" value="1"/>
</dbReference>
<dbReference type="InterPro" id="IPR050059">
    <property type="entry name" value="ATP_synthase_B_chain"/>
</dbReference>
<evidence type="ECO:0000313" key="16">
    <source>
        <dbReference type="EMBL" id="OGK01917.1"/>
    </source>
</evidence>
<comment type="subcellular location">
    <subcellularLocation>
        <location evidence="13">Cell membrane</location>
        <topology evidence="13">Single-pass membrane protein</topology>
    </subcellularLocation>
    <subcellularLocation>
        <location evidence="12">Endomembrane system</location>
        <topology evidence="12">Single-pass membrane protein</topology>
    </subcellularLocation>
</comment>
<dbReference type="Pfam" id="PF00430">
    <property type="entry name" value="ATP-synt_B"/>
    <property type="match status" value="1"/>
</dbReference>
<evidence type="ECO:0000313" key="17">
    <source>
        <dbReference type="Proteomes" id="UP000179243"/>
    </source>
</evidence>
<keyword evidence="3 13" id="KW-1003">Cell membrane</keyword>
<comment type="caution">
    <text evidence="16">The sequence shown here is derived from an EMBL/GenBank/DDBJ whole genome shotgun (WGS) entry which is preliminary data.</text>
</comment>